<dbReference type="PROSITE" id="PS50026">
    <property type="entry name" value="EGF_3"/>
    <property type="match status" value="1"/>
</dbReference>
<keyword evidence="9" id="KW-1185">Reference proteome</keyword>
<dbReference type="OrthoDB" id="6130531at2759"/>
<evidence type="ECO:0000256" key="3">
    <source>
        <dbReference type="PROSITE-ProRule" id="PRU00076"/>
    </source>
</evidence>
<dbReference type="Proteomes" id="UP000095284">
    <property type="component" value="Unplaced"/>
</dbReference>
<dbReference type="Proteomes" id="UP000659654">
    <property type="component" value="Unassembled WGS sequence"/>
</dbReference>
<dbReference type="PANTHER" id="PTHR14949">
    <property type="entry name" value="EGF-LIKE-DOMAIN, MULTIPLE 7, 8"/>
    <property type="match status" value="1"/>
</dbReference>
<feature type="domain" description="EGF-like" evidence="6">
    <location>
        <begin position="157"/>
        <end position="192"/>
    </location>
</feature>
<dbReference type="WBParaSite" id="BXY_0605000.1">
    <property type="protein sequence ID" value="BXY_0605000.1"/>
    <property type="gene ID" value="BXY_0605000"/>
</dbReference>
<keyword evidence="4" id="KW-0812">Transmembrane</keyword>
<name>A0A1I7RZ82_BURXY</name>
<reference evidence="10" key="1">
    <citation type="submission" date="2016-11" db="UniProtKB">
        <authorList>
            <consortium name="WormBaseParasite"/>
        </authorList>
    </citation>
    <scope>IDENTIFICATION</scope>
</reference>
<keyword evidence="3" id="KW-0245">EGF-like domain</keyword>
<evidence type="ECO:0000313" key="10">
    <source>
        <dbReference type="WBParaSite" id="BXY_0605000.1"/>
    </source>
</evidence>
<evidence type="ECO:0000313" key="8">
    <source>
        <dbReference type="Proteomes" id="UP000095284"/>
    </source>
</evidence>
<keyword evidence="2 3" id="KW-1015">Disulfide bond</keyword>
<dbReference type="PANTHER" id="PTHR14949:SF56">
    <property type="entry name" value="EGF-LIKE-DOMAIN, MULTIPLE 7"/>
    <property type="match status" value="1"/>
</dbReference>
<gene>
    <name evidence="7" type="ORF">BXYJ_LOCUS6228</name>
</gene>
<evidence type="ECO:0000259" key="6">
    <source>
        <dbReference type="PROSITE" id="PS50026"/>
    </source>
</evidence>
<feature type="chain" id="PRO_5035399631" evidence="5">
    <location>
        <begin position="20"/>
        <end position="315"/>
    </location>
</feature>
<organism evidence="8 10">
    <name type="scientific">Bursaphelenchus xylophilus</name>
    <name type="common">Pinewood nematode worm</name>
    <name type="synonym">Aphelenchoides xylophilus</name>
    <dbReference type="NCBI Taxonomy" id="6326"/>
    <lineage>
        <taxon>Eukaryota</taxon>
        <taxon>Metazoa</taxon>
        <taxon>Ecdysozoa</taxon>
        <taxon>Nematoda</taxon>
        <taxon>Chromadorea</taxon>
        <taxon>Rhabditida</taxon>
        <taxon>Tylenchina</taxon>
        <taxon>Tylenchomorpha</taxon>
        <taxon>Aphelenchoidea</taxon>
        <taxon>Aphelenchoididae</taxon>
        <taxon>Bursaphelenchus</taxon>
    </lineage>
</organism>
<evidence type="ECO:0000313" key="9">
    <source>
        <dbReference type="Proteomes" id="UP000659654"/>
    </source>
</evidence>
<sequence length="315" mass="36564">MVQRWRWWFLLMMLVCAEAGLQQRLKRSDLFPPDVDLQPENKTVCGGHGVKMNNKCDCFYPYTGPRCSDFACEHGLSVGPRYDPTSIFFNKKCICDEDWSGELCHIPIANQCNERGQYVNGRCICHGYYFGPRCQYVGKCVHGKLTEGVCQCSYGYEGDYCDQIVCHHGYPDKNNTLKRCICPPRHTGQFCDECLLKEEHVLPFPNCTLEKVPLKVKLSRIKTNQLIFKRILIILLIFAVLIVLVAVMYVLNWGHKRNQKMDNAELLRQNLVNERQLMLQNIFSQNNLEVPNDKLGRRKSSQRFLDPNRMDHSLF</sequence>
<accession>A0A1I7RZ82</accession>
<feature type="transmembrane region" description="Helical" evidence="4">
    <location>
        <begin position="231"/>
        <end position="251"/>
    </location>
</feature>
<comment type="caution">
    <text evidence="3">Lacks conserved residue(s) required for the propagation of feature annotation.</text>
</comment>
<dbReference type="EMBL" id="CAJFDI010000003">
    <property type="protein sequence ID" value="CAD5220537.1"/>
    <property type="molecule type" value="Genomic_DNA"/>
</dbReference>
<reference evidence="7" key="2">
    <citation type="submission" date="2020-09" db="EMBL/GenBank/DDBJ databases">
        <authorList>
            <person name="Kikuchi T."/>
        </authorList>
    </citation>
    <scope>NUCLEOTIDE SEQUENCE</scope>
    <source>
        <strain evidence="7">Ka4C1</strain>
    </source>
</reference>
<dbReference type="PROSITE" id="PS00022">
    <property type="entry name" value="EGF_1"/>
    <property type="match status" value="1"/>
</dbReference>
<keyword evidence="4" id="KW-0472">Membrane</keyword>
<dbReference type="InterPro" id="IPR000742">
    <property type="entry name" value="EGF"/>
</dbReference>
<dbReference type="Gene3D" id="2.10.25.10">
    <property type="entry name" value="Laminin"/>
    <property type="match status" value="2"/>
</dbReference>
<dbReference type="EMBL" id="CAJFCV020000003">
    <property type="protein sequence ID" value="CAG9106754.1"/>
    <property type="molecule type" value="Genomic_DNA"/>
</dbReference>
<dbReference type="AlphaFoldDB" id="A0A1I7RZ82"/>
<keyword evidence="4" id="KW-1133">Transmembrane helix</keyword>
<proteinExistence type="predicted"/>
<feature type="disulfide bond" evidence="3">
    <location>
        <begin position="182"/>
        <end position="191"/>
    </location>
</feature>
<dbReference type="Proteomes" id="UP000582659">
    <property type="component" value="Unassembled WGS sequence"/>
</dbReference>
<evidence type="ECO:0000256" key="2">
    <source>
        <dbReference type="ARBA" id="ARBA00023157"/>
    </source>
</evidence>
<evidence type="ECO:0000313" key="7">
    <source>
        <dbReference type="EMBL" id="CAD5220537.1"/>
    </source>
</evidence>
<evidence type="ECO:0000256" key="4">
    <source>
        <dbReference type="SAM" id="Phobius"/>
    </source>
</evidence>
<feature type="signal peptide" evidence="5">
    <location>
        <begin position="1"/>
        <end position="19"/>
    </location>
</feature>
<evidence type="ECO:0000256" key="5">
    <source>
        <dbReference type="SAM" id="SignalP"/>
    </source>
</evidence>
<keyword evidence="1 5" id="KW-0732">Signal</keyword>
<protein>
    <submittedName>
        <fullName evidence="7">(pine wood nematode) hypothetical protein</fullName>
    </submittedName>
    <submittedName>
        <fullName evidence="10">EGF-like domain-containing protein</fullName>
    </submittedName>
</protein>
<dbReference type="InterPro" id="IPR050969">
    <property type="entry name" value="Dev_Signal_Modulators"/>
</dbReference>
<evidence type="ECO:0000256" key="1">
    <source>
        <dbReference type="ARBA" id="ARBA00022729"/>
    </source>
</evidence>